<dbReference type="InterPro" id="IPR039672">
    <property type="entry name" value="MFS_2"/>
</dbReference>
<dbReference type="GO" id="GO:0015245">
    <property type="term" value="F:fatty acid transmembrane transporter activity"/>
    <property type="evidence" value="ECO:0007669"/>
    <property type="project" value="TreeGrafter"/>
</dbReference>
<keyword evidence="7 12" id="KW-1133">Transmembrane helix</keyword>
<proteinExistence type="inferred from homology"/>
<keyword evidence="6" id="KW-0769">Symport</keyword>
<dbReference type="GO" id="GO:0140329">
    <property type="term" value="P:lysophospholipid translocation"/>
    <property type="evidence" value="ECO:0007669"/>
    <property type="project" value="TreeGrafter"/>
</dbReference>
<evidence type="ECO:0000313" key="14">
    <source>
        <dbReference type="Proteomes" id="UP000694680"/>
    </source>
</evidence>
<keyword evidence="5 12" id="KW-0812">Transmembrane</keyword>
<keyword evidence="11" id="KW-0325">Glycoprotein</keyword>
<evidence type="ECO:0000256" key="6">
    <source>
        <dbReference type="ARBA" id="ARBA00022847"/>
    </source>
</evidence>
<keyword evidence="3" id="KW-0813">Transport</keyword>
<evidence type="ECO:0000256" key="10">
    <source>
        <dbReference type="ARBA" id="ARBA00023157"/>
    </source>
</evidence>
<keyword evidence="9 12" id="KW-0472">Membrane</keyword>
<sequence length="132" mass="14673">MILIISVKSNLIISYLVSVAAGVSLAAVFLLSMLYDVKVRNPKVDGHEALFYSVYVFCITFASGVSLGTVNLTLKMLVSPVPIVLIAVGLLILMTYPIDEKWMQDNQKKLLKMLRDRSSYSHIMTADTIKVF</sequence>
<evidence type="ECO:0000256" key="5">
    <source>
        <dbReference type="ARBA" id="ARBA00022692"/>
    </source>
</evidence>
<evidence type="ECO:0000313" key="13">
    <source>
        <dbReference type="Ensembl" id="ENSGWIP00000027906.1"/>
    </source>
</evidence>
<protein>
    <submittedName>
        <fullName evidence="13">Uncharacterized protein</fullName>
    </submittedName>
</protein>
<evidence type="ECO:0000256" key="11">
    <source>
        <dbReference type="ARBA" id="ARBA00023180"/>
    </source>
</evidence>
<keyword evidence="4" id="KW-1003">Cell membrane</keyword>
<organism evidence="13 14">
    <name type="scientific">Gouania willdenowi</name>
    <name type="common">Blunt-snouted clingfish</name>
    <name type="synonym">Lepadogaster willdenowi</name>
    <dbReference type="NCBI Taxonomy" id="441366"/>
    <lineage>
        <taxon>Eukaryota</taxon>
        <taxon>Metazoa</taxon>
        <taxon>Chordata</taxon>
        <taxon>Craniata</taxon>
        <taxon>Vertebrata</taxon>
        <taxon>Euteleostomi</taxon>
        <taxon>Actinopterygii</taxon>
        <taxon>Neopterygii</taxon>
        <taxon>Teleostei</taxon>
        <taxon>Neoteleostei</taxon>
        <taxon>Acanthomorphata</taxon>
        <taxon>Ovalentaria</taxon>
        <taxon>Blenniimorphae</taxon>
        <taxon>Blenniiformes</taxon>
        <taxon>Gobiesocoidei</taxon>
        <taxon>Gobiesocidae</taxon>
        <taxon>Gobiesocinae</taxon>
        <taxon>Gouania</taxon>
    </lineage>
</organism>
<evidence type="ECO:0000256" key="2">
    <source>
        <dbReference type="ARBA" id="ARBA00008335"/>
    </source>
</evidence>
<dbReference type="AlphaFoldDB" id="A0A8C5GBP8"/>
<evidence type="ECO:0000256" key="3">
    <source>
        <dbReference type="ARBA" id="ARBA00022448"/>
    </source>
</evidence>
<evidence type="ECO:0000256" key="9">
    <source>
        <dbReference type="ARBA" id="ARBA00023136"/>
    </source>
</evidence>
<dbReference type="Ensembl" id="ENSGWIT00000030446.1">
    <property type="protein sequence ID" value="ENSGWIP00000027906.1"/>
    <property type="gene ID" value="ENSGWIG00000014601.1"/>
</dbReference>
<dbReference type="GO" id="GO:1990379">
    <property type="term" value="P:lipid transport across blood-brain barrier"/>
    <property type="evidence" value="ECO:0007669"/>
    <property type="project" value="TreeGrafter"/>
</dbReference>
<comment type="similarity">
    <text evidence="2">Belongs to the major facilitator superfamily.</text>
</comment>
<evidence type="ECO:0000256" key="7">
    <source>
        <dbReference type="ARBA" id="ARBA00022989"/>
    </source>
</evidence>
<dbReference type="PANTHER" id="PTHR11328">
    <property type="entry name" value="MAJOR FACILITATOR SUPERFAMILY DOMAIN-CONTAINING PROTEIN"/>
    <property type="match status" value="1"/>
</dbReference>
<dbReference type="PANTHER" id="PTHR11328:SF29">
    <property type="entry name" value="SODIUM-DEPENDENT LYSOPHOSPHATIDYLCHOLINE SYMPORTER 1"/>
    <property type="match status" value="1"/>
</dbReference>
<evidence type="ECO:0000256" key="8">
    <source>
        <dbReference type="ARBA" id="ARBA00023055"/>
    </source>
</evidence>
<name>A0A8C5GBP8_GOUWI</name>
<feature type="transmembrane region" description="Helical" evidence="12">
    <location>
        <begin position="49"/>
        <end position="70"/>
    </location>
</feature>
<evidence type="ECO:0000256" key="12">
    <source>
        <dbReference type="SAM" id="Phobius"/>
    </source>
</evidence>
<dbReference type="GO" id="GO:0005886">
    <property type="term" value="C:plasma membrane"/>
    <property type="evidence" value="ECO:0007669"/>
    <property type="project" value="UniProtKB-SubCell"/>
</dbReference>
<accession>A0A8C5GBP8</accession>
<keyword evidence="8" id="KW-0445">Lipid transport</keyword>
<feature type="transmembrane region" description="Helical" evidence="12">
    <location>
        <begin position="12"/>
        <end position="37"/>
    </location>
</feature>
<reference evidence="13" key="2">
    <citation type="submission" date="2025-08" db="UniProtKB">
        <authorList>
            <consortium name="Ensembl"/>
        </authorList>
    </citation>
    <scope>IDENTIFICATION</scope>
</reference>
<evidence type="ECO:0000256" key="4">
    <source>
        <dbReference type="ARBA" id="ARBA00022475"/>
    </source>
</evidence>
<keyword evidence="14" id="KW-1185">Reference proteome</keyword>
<dbReference type="GO" id="GO:0051978">
    <property type="term" value="F:lysophospholipid:sodium symporter activity"/>
    <property type="evidence" value="ECO:0007669"/>
    <property type="project" value="TreeGrafter"/>
</dbReference>
<reference evidence="13" key="3">
    <citation type="submission" date="2025-09" db="UniProtKB">
        <authorList>
            <consortium name="Ensembl"/>
        </authorList>
    </citation>
    <scope>IDENTIFICATION</scope>
</reference>
<dbReference type="Proteomes" id="UP000694680">
    <property type="component" value="Chromosome 19"/>
</dbReference>
<evidence type="ECO:0000256" key="1">
    <source>
        <dbReference type="ARBA" id="ARBA00004651"/>
    </source>
</evidence>
<reference evidence="13" key="1">
    <citation type="submission" date="2020-06" db="EMBL/GenBank/DDBJ databases">
        <authorList>
            <consortium name="Wellcome Sanger Institute Data Sharing"/>
        </authorList>
    </citation>
    <scope>NUCLEOTIDE SEQUENCE [LARGE SCALE GENOMIC DNA]</scope>
</reference>
<comment type="subcellular location">
    <subcellularLocation>
        <location evidence="1">Cell membrane</location>
        <topology evidence="1">Multi-pass membrane protein</topology>
    </subcellularLocation>
</comment>
<keyword evidence="10" id="KW-1015">Disulfide bond</keyword>
<dbReference type="GO" id="GO:0008643">
    <property type="term" value="P:carbohydrate transport"/>
    <property type="evidence" value="ECO:0007669"/>
    <property type="project" value="InterPro"/>
</dbReference>
<feature type="transmembrane region" description="Helical" evidence="12">
    <location>
        <begin position="76"/>
        <end position="98"/>
    </location>
</feature>